<dbReference type="InterPro" id="IPR041684">
    <property type="entry name" value="Znf-PHD-like"/>
</dbReference>
<dbReference type="Pfam" id="PF23615">
    <property type="entry name" value="Chromo_MIT1"/>
    <property type="match status" value="1"/>
</dbReference>
<accession>A0A0G2DUT4</accession>
<evidence type="ECO:0000256" key="2">
    <source>
        <dbReference type="ARBA" id="ARBA00011353"/>
    </source>
</evidence>
<dbReference type="Gene3D" id="3.40.50.300">
    <property type="entry name" value="P-loop containing nucleotide triphosphate hydrolases"/>
    <property type="match status" value="1"/>
</dbReference>
<dbReference type="SUPFAM" id="SSF54160">
    <property type="entry name" value="Chromo domain-like"/>
    <property type="match status" value="1"/>
</dbReference>
<feature type="region of interest" description="Disordered" evidence="10">
    <location>
        <begin position="277"/>
        <end position="315"/>
    </location>
</feature>
<keyword evidence="4" id="KW-0547">Nucleotide-binding</keyword>
<dbReference type="OrthoDB" id="5857104at2759"/>
<evidence type="ECO:0000256" key="5">
    <source>
        <dbReference type="ARBA" id="ARBA00022771"/>
    </source>
</evidence>
<keyword evidence="3" id="KW-0479">Metal-binding</keyword>
<dbReference type="InterPro" id="IPR001650">
    <property type="entry name" value="Helicase_C-like"/>
</dbReference>
<evidence type="ECO:0000256" key="10">
    <source>
        <dbReference type="SAM" id="MobiDB-lite"/>
    </source>
</evidence>
<protein>
    <submittedName>
        <fullName evidence="13">Putative chromatin remodeling complex subunit</fullName>
    </submittedName>
</protein>
<keyword evidence="6" id="KW-0378">Hydrolase</keyword>
<evidence type="ECO:0000256" key="1">
    <source>
        <dbReference type="ARBA" id="ARBA00004123"/>
    </source>
</evidence>
<feature type="compositionally biased region" description="Basic and acidic residues" evidence="10">
    <location>
        <begin position="1340"/>
        <end position="1351"/>
    </location>
</feature>
<dbReference type="PANTHER" id="PTHR45623">
    <property type="entry name" value="CHROMODOMAIN-HELICASE-DNA-BINDING PROTEIN 3-RELATED-RELATED"/>
    <property type="match status" value="1"/>
</dbReference>
<dbReference type="InterPro" id="IPR038718">
    <property type="entry name" value="SNF2-like_sf"/>
</dbReference>
<dbReference type="InterPro" id="IPR016197">
    <property type="entry name" value="Chromo-like_dom_sf"/>
</dbReference>
<dbReference type="CDD" id="cd15489">
    <property type="entry name" value="PHD_SF"/>
    <property type="match status" value="1"/>
</dbReference>
<feature type="domain" description="Helicase ATP-binding" evidence="11">
    <location>
        <begin position="751"/>
        <end position="922"/>
    </location>
</feature>
<comment type="subunit">
    <text evidence="2">Component of the NuA4 histone acetyltransferase complex.</text>
</comment>
<dbReference type="GO" id="GO:0003682">
    <property type="term" value="F:chromatin binding"/>
    <property type="evidence" value="ECO:0007669"/>
    <property type="project" value="TreeGrafter"/>
</dbReference>
<dbReference type="Pfam" id="PF15446">
    <property type="entry name" value="zf-PHD-like"/>
    <property type="match status" value="1"/>
</dbReference>
<dbReference type="PROSITE" id="PS51192">
    <property type="entry name" value="HELICASE_ATP_BIND_1"/>
    <property type="match status" value="1"/>
</dbReference>
<dbReference type="SMART" id="SM00487">
    <property type="entry name" value="DEXDc"/>
    <property type="match status" value="1"/>
</dbReference>
<dbReference type="GO" id="GO:0140658">
    <property type="term" value="F:ATP-dependent chromatin remodeler activity"/>
    <property type="evidence" value="ECO:0007669"/>
    <property type="project" value="TreeGrafter"/>
</dbReference>
<feature type="compositionally biased region" description="Low complexity" evidence="10">
    <location>
        <begin position="227"/>
        <end position="242"/>
    </location>
</feature>
<dbReference type="PROSITE" id="PS51194">
    <property type="entry name" value="HELICASE_CTER"/>
    <property type="match status" value="1"/>
</dbReference>
<dbReference type="InterPro" id="IPR014001">
    <property type="entry name" value="Helicase_ATP-bd"/>
</dbReference>
<dbReference type="InterPro" id="IPR000330">
    <property type="entry name" value="SNF2_N"/>
</dbReference>
<evidence type="ECO:0000256" key="7">
    <source>
        <dbReference type="ARBA" id="ARBA00022833"/>
    </source>
</evidence>
<feature type="region of interest" description="Disordered" evidence="10">
    <location>
        <begin position="451"/>
        <end position="470"/>
    </location>
</feature>
<dbReference type="Gene3D" id="3.30.40.10">
    <property type="entry name" value="Zinc/RING finger domain, C3HC4 (zinc finger)"/>
    <property type="match status" value="1"/>
</dbReference>
<dbReference type="InterPro" id="IPR001965">
    <property type="entry name" value="Znf_PHD"/>
</dbReference>
<dbReference type="GO" id="GO:0000785">
    <property type="term" value="C:chromatin"/>
    <property type="evidence" value="ECO:0007669"/>
    <property type="project" value="TreeGrafter"/>
</dbReference>
<dbReference type="InterPro" id="IPR013083">
    <property type="entry name" value="Znf_RING/FYVE/PHD"/>
</dbReference>
<dbReference type="InterPro" id="IPR055565">
    <property type="entry name" value="DUF7141"/>
</dbReference>
<feature type="compositionally biased region" description="Acidic residues" evidence="10">
    <location>
        <begin position="1352"/>
        <end position="1372"/>
    </location>
</feature>
<dbReference type="Pfam" id="PF00271">
    <property type="entry name" value="Helicase_C"/>
    <property type="match status" value="1"/>
</dbReference>
<dbReference type="Proteomes" id="UP000053317">
    <property type="component" value="Unassembled WGS sequence"/>
</dbReference>
<dbReference type="SMART" id="SM00249">
    <property type="entry name" value="PHD"/>
    <property type="match status" value="1"/>
</dbReference>
<evidence type="ECO:0000256" key="9">
    <source>
        <dbReference type="ARBA" id="ARBA00023242"/>
    </source>
</evidence>
<dbReference type="InterPro" id="IPR027417">
    <property type="entry name" value="P-loop_NTPase"/>
</dbReference>
<dbReference type="GO" id="GO:0042393">
    <property type="term" value="F:histone binding"/>
    <property type="evidence" value="ECO:0007669"/>
    <property type="project" value="TreeGrafter"/>
</dbReference>
<keyword evidence="8" id="KW-0067">ATP-binding</keyword>
<comment type="caution">
    <text evidence="13">The sequence shown here is derived from an EMBL/GenBank/DDBJ whole genome shotgun (WGS) entry which is preliminary data.</text>
</comment>
<organism evidence="13 14">
    <name type="scientific">Phaeomoniella chlamydospora</name>
    <name type="common">Phaeoacremonium chlamydosporum</name>
    <dbReference type="NCBI Taxonomy" id="158046"/>
    <lineage>
        <taxon>Eukaryota</taxon>
        <taxon>Fungi</taxon>
        <taxon>Dikarya</taxon>
        <taxon>Ascomycota</taxon>
        <taxon>Pezizomycotina</taxon>
        <taxon>Eurotiomycetes</taxon>
        <taxon>Chaetothyriomycetidae</taxon>
        <taxon>Phaeomoniellales</taxon>
        <taxon>Phaeomoniellaceae</taxon>
        <taxon>Phaeomoniella</taxon>
    </lineage>
</organism>
<evidence type="ECO:0000313" key="14">
    <source>
        <dbReference type="Proteomes" id="UP000053317"/>
    </source>
</evidence>
<evidence type="ECO:0000259" key="12">
    <source>
        <dbReference type="PROSITE" id="PS51194"/>
    </source>
</evidence>
<keyword evidence="7" id="KW-0862">Zinc</keyword>
<feature type="compositionally biased region" description="Acidic residues" evidence="10">
    <location>
        <begin position="20"/>
        <end position="36"/>
    </location>
</feature>
<feature type="compositionally biased region" description="Basic and acidic residues" evidence="10">
    <location>
        <begin position="294"/>
        <end position="315"/>
    </location>
</feature>
<evidence type="ECO:0000256" key="3">
    <source>
        <dbReference type="ARBA" id="ARBA00022723"/>
    </source>
</evidence>
<sequence length="1421" mass="162559">MDLSKWMGRPTAQTLPEKSEESDEEAPAPLNGDDDVESKGDSDTLAAAPKAQPSPVAAGSSAQSFRRSYTDEEEEDSWFGSNKSGQQVSRVSSEVRVVVESINPLHAEEYKYLPGHFSVARILKKSTDNRFQDKYEIERESGEQDKVSLHDLLELSNARSALQGFQKMQLRDRRPMRKPNGPGGFVSWNAINIGESDSDKTQNSRRRSGLRQREAASQFSESDHEIASSSSETQGSASSASAHVGRRSRRLKLNGPQRKVAYEGGLLDDSEDELIVARPSKRRRSARSTSTRGMKRERSPMRKSQRTRDLPRKNMRERHEDEIYAVSETEEKIAPKYASAKEHFFRAPDDEFRRRHRQTCLVCHIHGDNEVKGPLVFCQGCSDAYHKICLGNRGSRDHLVTKVGETHFVLQCRRCIGIAHQKERTAPHLGHCTACKELGPVNEPFRPRLTPRQEQVQREAHGGQDPVTLVNPNLLNRPEHVLFRCVNCTRAWHWHHLPSRKSLNGPDNEDEEDLTQAELTQKRFEEYHRASVCRECHTSTVEIDTIVAWRPVDLDSYIPGYTVDIMEEIDKEYLIKWKKQSHFRDVWMPGAWVWGVAATASRAAFMKKEENQLPRMTTEDALPEDYLRVDIVFDVRYTNVVTQRTRDIDNARVREVSEAFVKYKGLGYEDALWEKPPRPEDTDRWADFKSAYEEWVLVNYIHPPNKRTLQRHLQSVRQQDFESTFVKTTQPSNLVGGDLMQYQIDGLNWIHYQWFKQQNAILADEMGLGKTIQVISFFSTMIQDHKCWPWLVVVPNSTCPNWRREIKKWAPSIRVVTYYGSATARRLAHDYELFPGEKDDMRAHIVVSSYEAMTDDAARRVISKISWQGVVVDEGQRLKSDRTQFYEALSKIRFPFKLLLTGTPLQNNARELFNLLQFLDPKIDAAKLEQEYEQLNKDKVAELHELIRPFFLRRTKVQVLTFLPPVAQIILPVTMTTVQKKVYKSILAKNPQLMKAIFSRPDGASNKSEKHSLNNILMQLRKVLCHPFVYSRDIEERTADQDLSHRNLVDASAKLKLFEVMLPKLHERGHRVLLFSQFLDNLDIMEDFLDGLGLQHRRLDGSINAMEKQKRIDEFNAPDSTLFAFLLSTRAGGVGINLATADTVIIMDPDFNPHQDIQALSRAHRIGQQKKVLVFQLMTRNSAEEKIMQVGKRKMALDHVLIQQLGVDDDAGMDLESILKHGAAALFDENAADDDIIYTSASVDALLDRSQIENTDTGEDKTAESQFSFARVWVNDKTGLEDGVGTINDTEPAGHDPNIWDKIMQEREKAFEEEQRLKAQALGRGKRKRQNVDYNVGHAQEGEARNGNPRDDDTDFEERESEDDSMPDEDEVDSRSPRPSQSLKLKSPIPTPSRPKIKGKPKHSPKSPKPKTPTKSPRRKN</sequence>
<feature type="region of interest" description="Disordered" evidence="10">
    <location>
        <begin position="1"/>
        <end position="90"/>
    </location>
</feature>
<feature type="compositionally biased region" description="Basic residues" evidence="10">
    <location>
        <begin position="1395"/>
        <end position="1409"/>
    </location>
</feature>
<dbReference type="InterPro" id="IPR011011">
    <property type="entry name" value="Znf_FYVE_PHD"/>
</dbReference>
<name>A0A0G2DUT4_PHACM</name>
<feature type="region of interest" description="Disordered" evidence="10">
    <location>
        <begin position="166"/>
        <end position="256"/>
    </location>
</feature>
<dbReference type="Gene3D" id="3.40.50.10810">
    <property type="entry name" value="Tandem AAA-ATPase domain"/>
    <property type="match status" value="1"/>
</dbReference>
<evidence type="ECO:0000313" key="13">
    <source>
        <dbReference type="EMBL" id="KKY14409.1"/>
    </source>
</evidence>
<dbReference type="Pfam" id="PF23614">
    <property type="entry name" value="DUF7141"/>
    <property type="match status" value="1"/>
</dbReference>
<dbReference type="SUPFAM" id="SSF52540">
    <property type="entry name" value="P-loop containing nucleoside triphosphate hydrolases"/>
    <property type="match status" value="2"/>
</dbReference>
<gene>
    <name evidence="13" type="ORF">UCRPC4_g06755</name>
</gene>
<evidence type="ECO:0000256" key="6">
    <source>
        <dbReference type="ARBA" id="ARBA00022801"/>
    </source>
</evidence>
<dbReference type="EMBL" id="LCWF01000228">
    <property type="protein sequence ID" value="KKY14409.1"/>
    <property type="molecule type" value="Genomic_DNA"/>
</dbReference>
<keyword evidence="14" id="KW-1185">Reference proteome</keyword>
<feature type="region of interest" description="Disordered" evidence="10">
    <location>
        <begin position="1319"/>
        <end position="1421"/>
    </location>
</feature>
<dbReference type="PANTHER" id="PTHR45623:SF17">
    <property type="entry name" value="CHROMODOMAIN-HELICASE-DNA-BINDING PROTEIN 3-RELATED"/>
    <property type="match status" value="1"/>
</dbReference>
<dbReference type="GO" id="GO:0005524">
    <property type="term" value="F:ATP binding"/>
    <property type="evidence" value="ECO:0007669"/>
    <property type="project" value="UniProtKB-KW"/>
</dbReference>
<dbReference type="GO" id="GO:0016887">
    <property type="term" value="F:ATP hydrolysis activity"/>
    <property type="evidence" value="ECO:0007669"/>
    <property type="project" value="TreeGrafter"/>
</dbReference>
<dbReference type="InterPro" id="IPR056616">
    <property type="entry name" value="Chromo_MIT1"/>
</dbReference>
<reference evidence="13 14" key="2">
    <citation type="submission" date="2015-05" db="EMBL/GenBank/DDBJ databases">
        <authorList>
            <person name="Morales-Cruz A."/>
            <person name="Amrine K.C."/>
            <person name="Cantu D."/>
        </authorList>
    </citation>
    <scope>NUCLEOTIDE SEQUENCE [LARGE SCALE GENOMIC DNA]</scope>
    <source>
        <strain evidence="13">UCRPC4</strain>
    </source>
</reference>
<feature type="domain" description="Helicase C-terminal" evidence="12">
    <location>
        <begin position="1057"/>
        <end position="1208"/>
    </location>
</feature>
<dbReference type="SUPFAM" id="SSF57903">
    <property type="entry name" value="FYVE/PHD zinc finger"/>
    <property type="match status" value="1"/>
</dbReference>
<dbReference type="CDD" id="cd18793">
    <property type="entry name" value="SF2_C_SNF"/>
    <property type="match status" value="1"/>
</dbReference>
<keyword evidence="5" id="KW-0863">Zinc-finger</keyword>
<proteinExistence type="predicted"/>
<evidence type="ECO:0000259" key="11">
    <source>
        <dbReference type="PROSITE" id="PS51192"/>
    </source>
</evidence>
<comment type="subcellular location">
    <subcellularLocation>
        <location evidence="1">Nucleus</location>
    </subcellularLocation>
</comment>
<dbReference type="InterPro" id="IPR049730">
    <property type="entry name" value="SNF2/RAD54-like_C"/>
</dbReference>
<dbReference type="GO" id="GO:0008270">
    <property type="term" value="F:zinc ion binding"/>
    <property type="evidence" value="ECO:0007669"/>
    <property type="project" value="UniProtKB-KW"/>
</dbReference>
<dbReference type="GO" id="GO:0003677">
    <property type="term" value="F:DNA binding"/>
    <property type="evidence" value="ECO:0007669"/>
    <property type="project" value="TreeGrafter"/>
</dbReference>
<evidence type="ECO:0000256" key="4">
    <source>
        <dbReference type="ARBA" id="ARBA00022741"/>
    </source>
</evidence>
<evidence type="ECO:0000256" key="8">
    <source>
        <dbReference type="ARBA" id="ARBA00022840"/>
    </source>
</evidence>
<dbReference type="Pfam" id="PF00176">
    <property type="entry name" value="SNF2-rel_dom"/>
    <property type="match status" value="1"/>
</dbReference>
<keyword evidence="9" id="KW-0539">Nucleus</keyword>
<dbReference type="GO" id="GO:0005634">
    <property type="term" value="C:nucleus"/>
    <property type="evidence" value="ECO:0007669"/>
    <property type="project" value="UniProtKB-SubCell"/>
</dbReference>
<dbReference type="SMART" id="SM00490">
    <property type="entry name" value="HELICc"/>
    <property type="match status" value="1"/>
</dbReference>
<reference evidence="13 14" key="1">
    <citation type="submission" date="2015-05" db="EMBL/GenBank/DDBJ databases">
        <title>Distinctive expansion of gene families associated with plant cell wall degradation and secondary metabolism in the genomes of grapevine trunk pathogens.</title>
        <authorList>
            <person name="Lawrence D.P."/>
            <person name="Travadon R."/>
            <person name="Rolshausen P.E."/>
            <person name="Baumgartner K."/>
        </authorList>
    </citation>
    <scope>NUCLEOTIDE SEQUENCE [LARGE SCALE GENOMIC DNA]</scope>
    <source>
        <strain evidence="13">UCRPC4</strain>
    </source>
</reference>